<dbReference type="InterPro" id="IPR001173">
    <property type="entry name" value="Glyco_trans_2-like"/>
</dbReference>
<dbReference type="SUPFAM" id="SSF53448">
    <property type="entry name" value="Nucleotide-diphospho-sugar transferases"/>
    <property type="match status" value="1"/>
</dbReference>
<dbReference type="GO" id="GO:0044010">
    <property type="term" value="P:single-species biofilm formation"/>
    <property type="evidence" value="ECO:0007669"/>
    <property type="project" value="TreeGrafter"/>
</dbReference>
<name>A0A0N7LXE4_9RHOB</name>
<feature type="domain" description="Glycosyltransferase 2-like" evidence="1">
    <location>
        <begin position="7"/>
        <end position="119"/>
    </location>
</feature>
<keyword evidence="4" id="KW-1185">Reference proteome</keyword>
<reference evidence="2 4" key="2">
    <citation type="submission" date="2015-09" db="EMBL/GenBank/DDBJ databases">
        <authorList>
            <person name="Rodrigo-Torres L."/>
            <person name="Arahal D.R."/>
        </authorList>
    </citation>
    <scope>NUCLEOTIDE SEQUENCE [LARGE SCALE GENOMIC DNA]</scope>
    <source>
        <strain evidence="2 4">CECT 5118</strain>
    </source>
</reference>
<dbReference type="Pfam" id="PF00535">
    <property type="entry name" value="Glycos_transf_2"/>
    <property type="match status" value="1"/>
</dbReference>
<dbReference type="PANTHER" id="PTHR43685">
    <property type="entry name" value="GLYCOSYLTRANSFERASE"/>
    <property type="match status" value="1"/>
</dbReference>
<keyword evidence="3" id="KW-0808">Transferase</keyword>
<reference evidence="3 5" key="1">
    <citation type="submission" date="2015-09" db="EMBL/GenBank/DDBJ databases">
        <authorList>
            <consortium name="Swine Surveillance"/>
        </authorList>
    </citation>
    <scope>NUCLEOTIDE SEQUENCE [LARGE SCALE GENOMIC DNA]</scope>
    <source>
        <strain evidence="3 5">5120</strain>
    </source>
</reference>
<dbReference type="InterPro" id="IPR050834">
    <property type="entry name" value="Glycosyltransf_2"/>
</dbReference>
<evidence type="ECO:0000313" key="2">
    <source>
        <dbReference type="EMBL" id="CUH65135.1"/>
    </source>
</evidence>
<dbReference type="OrthoDB" id="7816590at2"/>
<dbReference type="InterPro" id="IPR029044">
    <property type="entry name" value="Nucleotide-diphossugar_trans"/>
</dbReference>
<dbReference type="Proteomes" id="UP000051887">
    <property type="component" value="Unassembled WGS sequence"/>
</dbReference>
<dbReference type="EC" id="2.4.1.-" evidence="3"/>
<evidence type="ECO:0000313" key="4">
    <source>
        <dbReference type="Proteomes" id="UP000051086"/>
    </source>
</evidence>
<dbReference type="Gene3D" id="3.90.550.10">
    <property type="entry name" value="Spore Coat Polysaccharide Biosynthesis Protein SpsA, Chain A"/>
    <property type="match status" value="1"/>
</dbReference>
<dbReference type="AlphaFoldDB" id="A0A0N7LXE4"/>
<evidence type="ECO:0000259" key="1">
    <source>
        <dbReference type="Pfam" id="PF00535"/>
    </source>
</evidence>
<sequence length="244" mass="27011">MSTPTVSIVIITLNEAQRLPRLLDDLAAQSFQDFEIIHVDSNSDDDTVALSHAAASRFAQYRVIEMQTRGVSLGRNTGAAAAQGDKLLFLDADTRLDPAFLAESLAELDRRQLDVGVVCMDTAGLPRRLALGYGIFNLGIRVTLPFFPTAIGACLFSTPAVHQRIGGFDEGLSLCEDCNYVLKAAEGKRTTLGILRARFGFDPRRLDQDGTLRTGLTYLRANLRRFFRGEMYKNEIPYAFGHYK</sequence>
<dbReference type="RefSeq" id="WP_058242977.1">
    <property type="nucleotide sequence ID" value="NZ_CYSB01000024.1"/>
</dbReference>
<dbReference type="EMBL" id="CYSC01000024">
    <property type="protein sequence ID" value="CUH71671.1"/>
    <property type="molecule type" value="Genomic_DNA"/>
</dbReference>
<gene>
    <name evidence="2" type="ORF">TL5118_01183</name>
    <name evidence="3" type="ORF">TL5120_01461</name>
</gene>
<organism evidence="3 5">
    <name type="scientific">Thalassovita autumnalis</name>
    <dbReference type="NCBI Taxonomy" id="2072972"/>
    <lineage>
        <taxon>Bacteria</taxon>
        <taxon>Pseudomonadati</taxon>
        <taxon>Pseudomonadota</taxon>
        <taxon>Alphaproteobacteria</taxon>
        <taxon>Rhodobacterales</taxon>
        <taxon>Roseobacteraceae</taxon>
        <taxon>Thalassovita</taxon>
    </lineage>
</organism>
<dbReference type="Proteomes" id="UP000051086">
    <property type="component" value="Unassembled WGS sequence"/>
</dbReference>
<dbReference type="EMBL" id="CYSB01000024">
    <property type="protein sequence ID" value="CUH65135.1"/>
    <property type="molecule type" value="Genomic_DNA"/>
</dbReference>
<dbReference type="GO" id="GO:0016757">
    <property type="term" value="F:glycosyltransferase activity"/>
    <property type="evidence" value="ECO:0007669"/>
    <property type="project" value="UniProtKB-KW"/>
</dbReference>
<keyword evidence="3" id="KW-0328">Glycosyltransferase</keyword>
<proteinExistence type="predicted"/>
<protein>
    <submittedName>
        <fullName evidence="3">PGL/p-HBAD biosynthesis glycosyltransferase/MT3031</fullName>
        <ecNumber evidence="3">2.4.1.-</ecNumber>
    </submittedName>
</protein>
<dbReference type="PANTHER" id="PTHR43685:SF2">
    <property type="entry name" value="GLYCOSYLTRANSFERASE 2-LIKE DOMAIN-CONTAINING PROTEIN"/>
    <property type="match status" value="1"/>
</dbReference>
<accession>A0A0N7LXE4</accession>
<evidence type="ECO:0000313" key="3">
    <source>
        <dbReference type="EMBL" id="CUH71671.1"/>
    </source>
</evidence>
<evidence type="ECO:0000313" key="5">
    <source>
        <dbReference type="Proteomes" id="UP000051887"/>
    </source>
</evidence>